<sequence>MGMNLREFMSNYNAVMDQIPAKDRMQWTTGTTVKLLGIRWDSFVDTIQVPVKAMKEVTTKRTALKALASTFDPLGLLTPLFIPAKTFIQDLWLKKADWDTPLDGDTMAKWAEIAQNIIGTMLRKGSSQRPHT</sequence>
<dbReference type="OrthoDB" id="5866170at2759"/>
<dbReference type="PANTHER" id="PTHR47331:SF5">
    <property type="entry name" value="RIBONUCLEASE H"/>
    <property type="match status" value="1"/>
</dbReference>
<dbReference type="Proteomes" id="UP000050761">
    <property type="component" value="Unassembled WGS sequence"/>
</dbReference>
<proteinExistence type="predicted"/>
<keyword evidence="2" id="KW-1185">Reference proteome</keyword>
<evidence type="ECO:0000313" key="3">
    <source>
        <dbReference type="WBParaSite" id="HPBE_0000398501-mRNA-1"/>
    </source>
</evidence>
<protein>
    <submittedName>
        <fullName evidence="3">GLOBIN domain-containing protein</fullName>
    </submittedName>
</protein>
<organism evidence="2 3">
    <name type="scientific">Heligmosomoides polygyrus</name>
    <name type="common">Parasitic roundworm</name>
    <dbReference type="NCBI Taxonomy" id="6339"/>
    <lineage>
        <taxon>Eukaryota</taxon>
        <taxon>Metazoa</taxon>
        <taxon>Ecdysozoa</taxon>
        <taxon>Nematoda</taxon>
        <taxon>Chromadorea</taxon>
        <taxon>Rhabditida</taxon>
        <taxon>Rhabditina</taxon>
        <taxon>Rhabditomorpha</taxon>
        <taxon>Strongyloidea</taxon>
        <taxon>Heligmosomidae</taxon>
        <taxon>Heligmosomoides</taxon>
    </lineage>
</organism>
<accession>A0A3P7W430</accession>
<dbReference type="InterPro" id="IPR008042">
    <property type="entry name" value="Retrotrans_Pao"/>
</dbReference>
<evidence type="ECO:0000313" key="1">
    <source>
        <dbReference type="EMBL" id="VDO55621.1"/>
    </source>
</evidence>
<dbReference type="PANTHER" id="PTHR47331">
    <property type="entry name" value="PHD-TYPE DOMAIN-CONTAINING PROTEIN"/>
    <property type="match status" value="1"/>
</dbReference>
<evidence type="ECO:0000313" key="2">
    <source>
        <dbReference type="Proteomes" id="UP000050761"/>
    </source>
</evidence>
<dbReference type="WBParaSite" id="HPBE_0000398501-mRNA-1">
    <property type="protein sequence ID" value="HPBE_0000398501-mRNA-1"/>
    <property type="gene ID" value="HPBE_0000398501"/>
</dbReference>
<accession>A0A183FCU3</accession>
<name>A0A183FCU3_HELPZ</name>
<dbReference type="Pfam" id="PF05380">
    <property type="entry name" value="Peptidase_A17"/>
    <property type="match status" value="1"/>
</dbReference>
<dbReference type="AlphaFoldDB" id="A0A183FCU3"/>
<reference evidence="1 2" key="1">
    <citation type="submission" date="2018-11" db="EMBL/GenBank/DDBJ databases">
        <authorList>
            <consortium name="Pathogen Informatics"/>
        </authorList>
    </citation>
    <scope>NUCLEOTIDE SEQUENCE [LARGE SCALE GENOMIC DNA]</scope>
</reference>
<gene>
    <name evidence="1" type="ORF">HPBE_LOCUS3986</name>
</gene>
<reference evidence="3" key="2">
    <citation type="submission" date="2019-09" db="UniProtKB">
        <authorList>
            <consortium name="WormBaseParasite"/>
        </authorList>
    </citation>
    <scope>IDENTIFICATION</scope>
</reference>
<dbReference type="EMBL" id="UZAH01022536">
    <property type="protein sequence ID" value="VDO55621.1"/>
    <property type="molecule type" value="Genomic_DNA"/>
</dbReference>